<proteinExistence type="predicted"/>
<evidence type="ECO:0000313" key="2">
    <source>
        <dbReference type="EMBL" id="RUS94947.1"/>
    </source>
</evidence>
<feature type="chain" id="PRO_5030083690" evidence="1">
    <location>
        <begin position="23"/>
        <end position="148"/>
    </location>
</feature>
<feature type="signal peptide" evidence="1">
    <location>
        <begin position="1"/>
        <end position="22"/>
    </location>
</feature>
<name>A0A3S5K301_9CYAN</name>
<accession>A0A3S5K301</accession>
<reference evidence="2" key="1">
    <citation type="submission" date="2018-12" db="EMBL/GenBank/DDBJ databases">
        <authorList>
            <person name="Will S."/>
            <person name="Neumann-Schaal M."/>
            <person name="Henke P."/>
        </authorList>
    </citation>
    <scope>NUCLEOTIDE SEQUENCE</scope>
    <source>
        <strain evidence="2">PCC 7102</strain>
    </source>
</reference>
<evidence type="ECO:0000256" key="1">
    <source>
        <dbReference type="SAM" id="SignalP"/>
    </source>
</evidence>
<protein>
    <submittedName>
        <fullName evidence="2">Uncharacterized protein</fullName>
    </submittedName>
</protein>
<gene>
    <name evidence="2" type="ORF">DSM106972_091980</name>
</gene>
<dbReference type="RefSeq" id="WP_233786959.1">
    <property type="nucleotide sequence ID" value="NZ_RSCL01000045.1"/>
</dbReference>
<keyword evidence="1" id="KW-0732">Signal</keyword>
<evidence type="ECO:0000313" key="3">
    <source>
        <dbReference type="Proteomes" id="UP000271624"/>
    </source>
</evidence>
<dbReference type="EMBL" id="RSCL01000045">
    <property type="protein sequence ID" value="RUS94947.1"/>
    <property type="molecule type" value="Genomic_DNA"/>
</dbReference>
<keyword evidence="3" id="KW-1185">Reference proteome</keyword>
<sequence>MYKKITTITATVLLCLSGIAKAEEMNYWLPEDFKVYVGAEGSVVNWNAPGYEERVLPTVNKYQGSDGGYIACYSRNKEESIYSVGGDIYVMGQIRLQGKYIGRIFHPIGYEAQDISAAQEFKDLCNQTFPTAKGAGWAGGDTGGWFGI</sequence>
<organism evidence="2 3">
    <name type="scientific">Dulcicalothrix desertica PCC 7102</name>
    <dbReference type="NCBI Taxonomy" id="232991"/>
    <lineage>
        <taxon>Bacteria</taxon>
        <taxon>Bacillati</taxon>
        <taxon>Cyanobacteriota</taxon>
        <taxon>Cyanophyceae</taxon>
        <taxon>Nostocales</taxon>
        <taxon>Calotrichaceae</taxon>
        <taxon>Dulcicalothrix</taxon>
    </lineage>
</organism>
<dbReference type="AlphaFoldDB" id="A0A3S5K301"/>
<reference evidence="2" key="2">
    <citation type="journal article" date="2019" name="Genome Biol. Evol.">
        <title>Day and night: Metabolic profiles and evolutionary relationships of six axenic non-marine cyanobacteria.</title>
        <authorList>
            <person name="Will S.E."/>
            <person name="Henke P."/>
            <person name="Boedeker C."/>
            <person name="Huang S."/>
            <person name="Brinkmann H."/>
            <person name="Rohde M."/>
            <person name="Jarek M."/>
            <person name="Friedl T."/>
            <person name="Seufert S."/>
            <person name="Schumacher M."/>
            <person name="Overmann J."/>
            <person name="Neumann-Schaal M."/>
            <person name="Petersen J."/>
        </authorList>
    </citation>
    <scope>NUCLEOTIDE SEQUENCE [LARGE SCALE GENOMIC DNA]</scope>
    <source>
        <strain evidence="2">PCC 7102</strain>
    </source>
</reference>
<dbReference type="Proteomes" id="UP000271624">
    <property type="component" value="Unassembled WGS sequence"/>
</dbReference>
<comment type="caution">
    <text evidence="2">The sequence shown here is derived from an EMBL/GenBank/DDBJ whole genome shotgun (WGS) entry which is preliminary data.</text>
</comment>